<dbReference type="PANTHER" id="PTHR31306:SF4">
    <property type="entry name" value="ALPHA-1,2-GALACTOSYLTRANSFERASE"/>
    <property type="match status" value="1"/>
</dbReference>
<evidence type="ECO:0000256" key="1">
    <source>
        <dbReference type="ARBA" id="ARBA00005664"/>
    </source>
</evidence>
<evidence type="ECO:0000256" key="4">
    <source>
        <dbReference type="SAM" id="Phobius"/>
    </source>
</evidence>
<keyword evidence="3 5" id="KW-0808">Transferase</keyword>
<dbReference type="GO" id="GO:0016757">
    <property type="term" value="F:glycosyltransferase activity"/>
    <property type="evidence" value="ECO:0007669"/>
    <property type="project" value="UniProtKB-KW"/>
</dbReference>
<dbReference type="InterPro" id="IPR029044">
    <property type="entry name" value="Nucleotide-diphossugar_trans"/>
</dbReference>
<reference evidence="5" key="1">
    <citation type="journal article" date="2020" name="Stud. Mycol.">
        <title>101 Dothideomycetes genomes: a test case for predicting lifestyles and emergence of pathogens.</title>
        <authorList>
            <person name="Haridas S."/>
            <person name="Albert R."/>
            <person name="Binder M."/>
            <person name="Bloem J."/>
            <person name="Labutti K."/>
            <person name="Salamov A."/>
            <person name="Andreopoulos B."/>
            <person name="Baker S."/>
            <person name="Barry K."/>
            <person name="Bills G."/>
            <person name="Bluhm B."/>
            <person name="Cannon C."/>
            <person name="Castanera R."/>
            <person name="Culley D."/>
            <person name="Daum C."/>
            <person name="Ezra D."/>
            <person name="Gonzalez J."/>
            <person name="Henrissat B."/>
            <person name="Kuo A."/>
            <person name="Liang C."/>
            <person name="Lipzen A."/>
            <person name="Lutzoni F."/>
            <person name="Magnuson J."/>
            <person name="Mondo S."/>
            <person name="Nolan M."/>
            <person name="Ohm R."/>
            <person name="Pangilinan J."/>
            <person name="Park H.-J."/>
            <person name="Ramirez L."/>
            <person name="Alfaro M."/>
            <person name="Sun H."/>
            <person name="Tritt A."/>
            <person name="Yoshinaga Y."/>
            <person name="Zwiers L.-H."/>
            <person name="Turgeon B."/>
            <person name="Goodwin S."/>
            <person name="Spatafora J."/>
            <person name="Crous P."/>
            <person name="Grigoriev I."/>
        </authorList>
    </citation>
    <scope>NUCLEOTIDE SEQUENCE</scope>
    <source>
        <strain evidence="5">CBS 207.26</strain>
    </source>
</reference>
<keyword evidence="4" id="KW-0812">Transmembrane</keyword>
<protein>
    <submittedName>
        <fullName evidence="5">Glycosyltransferase family 34 protein</fullName>
    </submittedName>
</protein>
<evidence type="ECO:0000313" key="5">
    <source>
        <dbReference type="EMBL" id="KAF2192138.1"/>
    </source>
</evidence>
<dbReference type="Gene3D" id="3.90.550.10">
    <property type="entry name" value="Spore Coat Polysaccharide Biosynthesis Protein SpsA, Chain A"/>
    <property type="match status" value="1"/>
</dbReference>
<keyword evidence="6" id="KW-1185">Reference proteome</keyword>
<dbReference type="Proteomes" id="UP000800200">
    <property type="component" value="Unassembled WGS sequence"/>
</dbReference>
<accession>A0A6A6EN55</accession>
<keyword evidence="2" id="KW-0328">Glycosyltransferase</keyword>
<proteinExistence type="inferred from homology"/>
<dbReference type="AlphaFoldDB" id="A0A6A6EN55"/>
<keyword evidence="4" id="KW-0472">Membrane</keyword>
<dbReference type="SUPFAM" id="SSF53448">
    <property type="entry name" value="Nucleotide-diphospho-sugar transferases"/>
    <property type="match status" value="1"/>
</dbReference>
<comment type="similarity">
    <text evidence="1">Belongs to the glycosyltransferase 34 family.</text>
</comment>
<dbReference type="GO" id="GO:0000139">
    <property type="term" value="C:Golgi membrane"/>
    <property type="evidence" value="ECO:0007669"/>
    <property type="project" value="TreeGrafter"/>
</dbReference>
<feature type="transmembrane region" description="Helical" evidence="4">
    <location>
        <begin position="12"/>
        <end position="30"/>
    </location>
</feature>
<dbReference type="Pfam" id="PF05637">
    <property type="entry name" value="Glyco_transf_34"/>
    <property type="match status" value="1"/>
</dbReference>
<evidence type="ECO:0000256" key="3">
    <source>
        <dbReference type="ARBA" id="ARBA00022679"/>
    </source>
</evidence>
<evidence type="ECO:0000313" key="6">
    <source>
        <dbReference type="Proteomes" id="UP000800200"/>
    </source>
</evidence>
<dbReference type="InterPro" id="IPR008630">
    <property type="entry name" value="Glyco_trans_34"/>
</dbReference>
<keyword evidence="4" id="KW-1133">Transmembrane helix</keyword>
<name>A0A6A6EN55_9PEZI</name>
<evidence type="ECO:0000256" key="2">
    <source>
        <dbReference type="ARBA" id="ARBA00022676"/>
    </source>
</evidence>
<dbReference type="EMBL" id="ML994615">
    <property type="protein sequence ID" value="KAF2192138.1"/>
    <property type="molecule type" value="Genomic_DNA"/>
</dbReference>
<gene>
    <name evidence="5" type="ORF">K469DRAFT_554805</name>
</gene>
<dbReference type="OrthoDB" id="205108at2759"/>
<organism evidence="5 6">
    <name type="scientific">Zopfia rhizophila CBS 207.26</name>
    <dbReference type="NCBI Taxonomy" id="1314779"/>
    <lineage>
        <taxon>Eukaryota</taxon>
        <taxon>Fungi</taxon>
        <taxon>Dikarya</taxon>
        <taxon>Ascomycota</taxon>
        <taxon>Pezizomycotina</taxon>
        <taxon>Dothideomycetes</taxon>
        <taxon>Dothideomycetes incertae sedis</taxon>
        <taxon>Zopfiaceae</taxon>
        <taxon>Zopfia</taxon>
    </lineage>
</organism>
<sequence>MQAFQVAPRRTIILAICIVTIFIVLLRFYGDVPYEYYRSYGPAEPIGNVELSNDTPQEQYFKFMPEWDFKVPSSAKGYARIPKNKDVIVLTASDGGGHNSAIPNILERVLEDRRSYCERHGFRNLWLNTSRYDIGQAHRTWSKIPAVAEAFYLHPSVEWVWLIDTDIIIMTPETSIVDAIIAPTAIKSGIMRDTPILDGMLQDHETNINTPSYSRVEDMDILVTQDHQSVNTGSIFFRRTAFTRWLLEIMTDYTMLMGNEHVGAEQDALKHLMLEHPMVRNHVGIYPQPKFNAYAEGGREMGYRDGDLVVHFAGCWVRGMCKQWFEEFWAKRDSKEPWMPAEEKGGR</sequence>
<dbReference type="PANTHER" id="PTHR31306">
    <property type="entry name" value="ALPHA-1,6-MANNOSYLTRANSFERASE MNN11-RELATED"/>
    <property type="match status" value="1"/>
</dbReference>
<dbReference type="GO" id="GO:0006487">
    <property type="term" value="P:protein N-linked glycosylation"/>
    <property type="evidence" value="ECO:0007669"/>
    <property type="project" value="TreeGrafter"/>
</dbReference>